<gene>
    <name evidence="1" type="ORF">PPG34_12050</name>
</gene>
<proteinExistence type="predicted"/>
<dbReference type="RefSeq" id="WP_313833574.1">
    <property type="nucleotide sequence ID" value="NZ_JAQOUE010000001.1"/>
</dbReference>
<accession>A0ABU3K9V9</accession>
<comment type="caution">
    <text evidence="1">The sequence shown here is derived from an EMBL/GenBank/DDBJ whole genome shotgun (WGS) entry which is preliminary data.</text>
</comment>
<dbReference type="EMBL" id="JAQOUE010000001">
    <property type="protein sequence ID" value="MDT7043088.1"/>
    <property type="molecule type" value="Genomic_DNA"/>
</dbReference>
<protein>
    <submittedName>
        <fullName evidence="1">Uncharacterized protein</fullName>
    </submittedName>
</protein>
<reference evidence="1 2" key="1">
    <citation type="journal article" date="2023" name="ISME J.">
        <title>Cultivation and genomic characterization of novel and ubiquitous marine nitrite-oxidizing bacteria from the Nitrospirales.</title>
        <authorList>
            <person name="Mueller A.J."/>
            <person name="Daebeler A."/>
            <person name="Herbold C.W."/>
            <person name="Kirkegaard R.H."/>
            <person name="Daims H."/>
        </authorList>
    </citation>
    <scope>NUCLEOTIDE SEQUENCE [LARGE SCALE GENOMIC DNA]</scope>
    <source>
        <strain evidence="1 2">EB</strain>
    </source>
</reference>
<keyword evidence="2" id="KW-1185">Reference proteome</keyword>
<name>A0ABU3K9V9_9BACT</name>
<organism evidence="1 2">
    <name type="scientific">Candidatus Nitronereus thalassa</name>
    <dbReference type="NCBI Taxonomy" id="3020898"/>
    <lineage>
        <taxon>Bacteria</taxon>
        <taxon>Pseudomonadati</taxon>
        <taxon>Nitrospirota</taxon>
        <taxon>Nitrospiria</taxon>
        <taxon>Nitrospirales</taxon>
        <taxon>Nitrospiraceae</taxon>
        <taxon>Candidatus Nitronereus</taxon>
    </lineage>
</organism>
<evidence type="ECO:0000313" key="2">
    <source>
        <dbReference type="Proteomes" id="UP001250932"/>
    </source>
</evidence>
<dbReference type="Proteomes" id="UP001250932">
    <property type="component" value="Unassembled WGS sequence"/>
</dbReference>
<evidence type="ECO:0000313" key="1">
    <source>
        <dbReference type="EMBL" id="MDT7043088.1"/>
    </source>
</evidence>
<sequence>MPSHFTSIGFPAETVEDIEALAVEVIDATITFNCPKGRYLRWAGGEGAELWLQMDEDYNLIGVTPFFQKKSVMNVGVTRQFRREGDTMLEGAIRGWVNPKHSNPQVGTFELVCEIVDIGRYPHLEVPFISPLRLSAFAYNVDAFSSFESFQASEVGQGKPNPEMFTPTGVRKPGEGVSLLPESSAEISGHVVETALLRNPHSQQKYQWILVRTDGGLVDMVCDPAIVTDPITEGGIVSAYCWLCAQILKPRVQQKKSFTQLLFGN</sequence>